<reference evidence="1 2" key="1">
    <citation type="submission" date="2019-10" db="EMBL/GenBank/DDBJ databases">
        <title>Georgenia wutianyii sp. nov. and Georgenia yuyongxinii sp. nov. isolated from plateau pika (Ochotona curzoniae) in the Qinghai-Tibet plateau of China.</title>
        <authorList>
            <person name="Tian Z."/>
        </authorList>
    </citation>
    <scope>NUCLEOTIDE SEQUENCE [LARGE SCALE GENOMIC DNA]</scope>
    <source>
        <strain evidence="1 2">JCM 15130</strain>
    </source>
</reference>
<comment type="caution">
    <text evidence="1">The sequence shown here is derived from an EMBL/GenBank/DDBJ whole genome shotgun (WGS) entry which is preliminary data.</text>
</comment>
<evidence type="ECO:0000313" key="1">
    <source>
        <dbReference type="EMBL" id="MPV87902.1"/>
    </source>
</evidence>
<accession>A0A7J9UTR4</accession>
<protein>
    <submittedName>
        <fullName evidence="1">DNA polymerase subunit beta</fullName>
    </submittedName>
</protein>
<keyword evidence="2" id="KW-1185">Reference proteome</keyword>
<dbReference type="EMBL" id="WHPD01000973">
    <property type="protein sequence ID" value="MPV87902.1"/>
    <property type="molecule type" value="Genomic_DNA"/>
</dbReference>
<dbReference type="RefSeq" id="WP_152230528.1">
    <property type="nucleotide sequence ID" value="NZ_BAAAOT010000002.1"/>
</dbReference>
<evidence type="ECO:0000313" key="2">
    <source>
        <dbReference type="Proteomes" id="UP000429644"/>
    </source>
</evidence>
<name>A0A7J9UTR4_9MICO</name>
<sequence length="282" mass="29951">MTSGTAFGREALDSLAQRLAAVEGVVGTVLGGSRARDEHHPGADVELALYYRPPLDIAALGTIAREVDRPTATVTAPGEWGRWADGGAWLHVGGVVVDWSYRDLGRVLRAWDDARDGTFDFHHAVGHPLGVPDFAYVGELALGVVLADPTGELAVWHERFQDYPEALAEALVASLWEANLLVEVAHRGVPRHDTTYVAACLARALLMCAHAIHGRAGRWLVDERGAIAAADRLPGAPEGFAARAHAILAGLDTAAEPLESALAAAVVLVRDVGKRLRSRPAA</sequence>
<organism evidence="1 2">
    <name type="scientific">Georgenia ruanii</name>
    <dbReference type="NCBI Taxonomy" id="348442"/>
    <lineage>
        <taxon>Bacteria</taxon>
        <taxon>Bacillati</taxon>
        <taxon>Actinomycetota</taxon>
        <taxon>Actinomycetes</taxon>
        <taxon>Micrococcales</taxon>
        <taxon>Bogoriellaceae</taxon>
        <taxon>Georgenia</taxon>
    </lineage>
</organism>
<dbReference type="InterPro" id="IPR043519">
    <property type="entry name" value="NT_sf"/>
</dbReference>
<dbReference type="AlphaFoldDB" id="A0A7J9UTR4"/>
<dbReference type="SUPFAM" id="SSF81301">
    <property type="entry name" value="Nucleotidyltransferase"/>
    <property type="match status" value="1"/>
</dbReference>
<proteinExistence type="predicted"/>
<dbReference type="Proteomes" id="UP000429644">
    <property type="component" value="Unassembled WGS sequence"/>
</dbReference>
<dbReference type="OrthoDB" id="5176171at2"/>
<gene>
    <name evidence="1" type="ORF">GB882_04430</name>
</gene>